<dbReference type="KEGG" id="afs:AFR_15980"/>
<dbReference type="STRING" id="1246995.AFR_15980"/>
<name>U5VWV2_9ACTN</name>
<reference evidence="1 2" key="1">
    <citation type="journal article" date="2014" name="J. Biotechnol.">
        <title>Complete genome sequence of the actinobacterium Actinoplanes friuliensis HAG 010964, producer of the lipopeptide antibiotic friulimycin.</title>
        <authorList>
            <person name="Ruckert C."/>
            <person name="Szczepanowski R."/>
            <person name="Albersmeier A."/>
            <person name="Goesmann A."/>
            <person name="Fischer N."/>
            <person name="Steinkamper A."/>
            <person name="Puhler A."/>
            <person name="Biener R."/>
            <person name="Schwartz D."/>
            <person name="Kalinowski J."/>
        </authorList>
    </citation>
    <scope>NUCLEOTIDE SEQUENCE [LARGE SCALE GENOMIC DNA]</scope>
    <source>
        <strain evidence="1 2">DSM 7358</strain>
    </source>
</reference>
<dbReference type="SUPFAM" id="SSF53756">
    <property type="entry name" value="UDP-Glycosyltransferase/glycogen phosphorylase"/>
    <property type="match status" value="1"/>
</dbReference>
<proteinExistence type="predicted"/>
<sequence>MTQALVRPVRNALRRAAGHRDLRRRTPPVVRYDAALSVRPTIYYLSPDDDVPSGGIRMLYRHVDLLNATGRDAAVLHDRRGFRATWFGNDTRVLSARDVTLGPDDILVVPEFYGPGLGALPPDCRKVVFNQNAYSTFTQVPFEGTGPGAPYAGVNGIEALLTVSEDNAALLRYAFPDLAVHLARVVVDEQVFHPGTRAAGRRLGYMPRRRAAEQEQLLHILRSRGCLDGWELVAIDGLSEAQTAEALRGCAIFLSFSEREGFGLPPAEAMASGAYVVGFTGLAGRDYFDPRFCTPVAEADLLAFALAAEEALRRHEEDPETLAAAGRDAAKQILGQYHEEGLRADLTTFYGSLR</sequence>
<evidence type="ECO:0000313" key="2">
    <source>
        <dbReference type="Proteomes" id="UP000017746"/>
    </source>
</evidence>
<dbReference type="PATRIC" id="fig|1246995.3.peg.3243"/>
<organism evidence="1 2">
    <name type="scientific">Actinoplanes friuliensis DSM 7358</name>
    <dbReference type="NCBI Taxonomy" id="1246995"/>
    <lineage>
        <taxon>Bacteria</taxon>
        <taxon>Bacillati</taxon>
        <taxon>Actinomycetota</taxon>
        <taxon>Actinomycetes</taxon>
        <taxon>Micromonosporales</taxon>
        <taxon>Micromonosporaceae</taxon>
        <taxon>Actinoplanes</taxon>
    </lineage>
</organism>
<dbReference type="OrthoDB" id="9801609at2"/>
<dbReference type="GO" id="GO:0016740">
    <property type="term" value="F:transferase activity"/>
    <property type="evidence" value="ECO:0007669"/>
    <property type="project" value="UniProtKB-KW"/>
</dbReference>
<dbReference type="HOGENOM" id="CLU_791525_0_0_11"/>
<protein>
    <submittedName>
        <fullName evidence="1">Glycosyltransferase</fullName>
    </submittedName>
</protein>
<dbReference type="EMBL" id="CP006272">
    <property type="protein sequence ID" value="AGZ41478.1"/>
    <property type="molecule type" value="Genomic_DNA"/>
</dbReference>
<keyword evidence="1" id="KW-0808">Transferase</keyword>
<dbReference type="Proteomes" id="UP000017746">
    <property type="component" value="Chromosome"/>
</dbReference>
<dbReference type="RefSeq" id="WP_023361537.1">
    <property type="nucleotide sequence ID" value="NC_022657.1"/>
</dbReference>
<gene>
    <name evidence="1" type="ORF">AFR_15980</name>
</gene>
<accession>U5VWV2</accession>
<evidence type="ECO:0000313" key="1">
    <source>
        <dbReference type="EMBL" id="AGZ41478.1"/>
    </source>
</evidence>
<dbReference type="eggNOG" id="COG0438">
    <property type="taxonomic scope" value="Bacteria"/>
</dbReference>
<dbReference type="AlphaFoldDB" id="U5VWV2"/>
<dbReference type="Gene3D" id="3.40.50.2000">
    <property type="entry name" value="Glycogen Phosphorylase B"/>
    <property type="match status" value="1"/>
</dbReference>
<keyword evidence="2" id="KW-1185">Reference proteome</keyword>